<evidence type="ECO:0000259" key="6">
    <source>
        <dbReference type="Pfam" id="PF13086"/>
    </source>
</evidence>
<feature type="domain" description="DNA2/NAM7 helicase helicase" evidence="6">
    <location>
        <begin position="198"/>
        <end position="307"/>
    </location>
</feature>
<evidence type="ECO:0000313" key="8">
    <source>
        <dbReference type="EMBL" id="RVW16600.1"/>
    </source>
</evidence>
<dbReference type="GO" id="GO:0003677">
    <property type="term" value="F:DNA binding"/>
    <property type="evidence" value="ECO:0007669"/>
    <property type="project" value="UniProtKB-KW"/>
</dbReference>
<evidence type="ECO:0000256" key="2">
    <source>
        <dbReference type="ARBA" id="ARBA00004496"/>
    </source>
</evidence>
<gene>
    <name evidence="8" type="primary">IGHMBP2_0</name>
    <name evidence="8" type="ORF">CK203_069307</name>
</gene>
<dbReference type="PANTHER" id="PTHR43788:SF8">
    <property type="entry name" value="DNA-BINDING PROTEIN SMUBP-2"/>
    <property type="match status" value="1"/>
</dbReference>
<organism evidence="8 9">
    <name type="scientific">Vitis vinifera</name>
    <name type="common">Grape</name>
    <dbReference type="NCBI Taxonomy" id="29760"/>
    <lineage>
        <taxon>Eukaryota</taxon>
        <taxon>Viridiplantae</taxon>
        <taxon>Streptophyta</taxon>
        <taxon>Embryophyta</taxon>
        <taxon>Tracheophyta</taxon>
        <taxon>Spermatophyta</taxon>
        <taxon>Magnoliopsida</taxon>
        <taxon>eudicotyledons</taxon>
        <taxon>Gunneridae</taxon>
        <taxon>Pentapetalae</taxon>
        <taxon>rosids</taxon>
        <taxon>Vitales</taxon>
        <taxon>Vitaceae</taxon>
        <taxon>Viteae</taxon>
        <taxon>Vitis</taxon>
    </lineage>
</organism>
<evidence type="ECO:0000256" key="3">
    <source>
        <dbReference type="ARBA" id="ARBA00012551"/>
    </source>
</evidence>
<evidence type="ECO:0000259" key="7">
    <source>
        <dbReference type="Pfam" id="PF21138"/>
    </source>
</evidence>
<dbReference type="Gene3D" id="2.40.30.270">
    <property type="match status" value="1"/>
</dbReference>
<dbReference type="SUPFAM" id="SSF52540">
    <property type="entry name" value="P-loop containing nucleoside triphosphate hydrolases"/>
    <property type="match status" value="1"/>
</dbReference>
<evidence type="ECO:0000256" key="5">
    <source>
        <dbReference type="ARBA" id="ARBA00023242"/>
    </source>
</evidence>
<reference evidence="8 9" key="1">
    <citation type="journal article" date="2018" name="PLoS Genet.">
        <title>Population sequencing reveals clonal diversity and ancestral inbreeding in the grapevine cultivar Chardonnay.</title>
        <authorList>
            <person name="Roach M.J."/>
            <person name="Johnson D.L."/>
            <person name="Bohlmann J."/>
            <person name="van Vuuren H.J."/>
            <person name="Jones S.J."/>
            <person name="Pretorius I.S."/>
            <person name="Schmidt S.A."/>
            <person name="Borneman A.R."/>
        </authorList>
    </citation>
    <scope>NUCLEOTIDE SEQUENCE [LARGE SCALE GENOMIC DNA]</scope>
    <source>
        <strain evidence="9">cv. Chardonnay</strain>
        <tissue evidence="8">Leaf</tissue>
    </source>
</reference>
<evidence type="ECO:0000256" key="1">
    <source>
        <dbReference type="ARBA" id="ARBA00004123"/>
    </source>
</evidence>
<evidence type="ECO:0000256" key="4">
    <source>
        <dbReference type="ARBA" id="ARBA00022490"/>
    </source>
</evidence>
<dbReference type="InterPro" id="IPR048761">
    <property type="entry name" value="SMUBP-2_HCS1_1B"/>
</dbReference>
<sequence length="349" mass="38193">MEGGKSNRKSSAISLQQFISTIAPLIDLEKAHSHSLSNLCNSGSLRNLDTAQKRGSTILNLKCVDAQTGLMGKTLLEFQSTKGDVLPAHKFGTHDVVVLKPNKADLGSPALGQGVVYRLKDSSITVAFDDIPEEGLNSPLRLEKVANEVTYRRMKDALVQLSKGVHKGPAADLIPVLFGERPPTVSKKDVTFTPFNSNLDRSQKDAISKALSSKNVFLLHGPPGTGKTTTVVEIILQEVKRGAKILACAASNIAVDNIVERLVPYRVKLVRLGHPARLLPQVLESALDAQVLRGDNTGLANDIRKEMKWIIIECYNNSIQSHLFGKHFTYQGLIYEPYVLRDVILELNS</sequence>
<dbReference type="GO" id="GO:0003678">
    <property type="term" value="F:DNA helicase activity"/>
    <property type="evidence" value="ECO:0007669"/>
    <property type="project" value="UniProtKB-EC"/>
</dbReference>
<dbReference type="FunFam" id="2.40.30.270:FF:000004">
    <property type="entry name" value="DNA-binding protein SMUBP-2"/>
    <property type="match status" value="1"/>
</dbReference>
<dbReference type="EMBL" id="QGNW01002588">
    <property type="protein sequence ID" value="RVW16600.1"/>
    <property type="molecule type" value="Genomic_DNA"/>
</dbReference>
<dbReference type="EC" id="3.6.4.12" evidence="3"/>
<dbReference type="Proteomes" id="UP000288805">
    <property type="component" value="Unassembled WGS sequence"/>
</dbReference>
<dbReference type="InterPro" id="IPR041677">
    <property type="entry name" value="DNA2/NAM7_AAA_11"/>
</dbReference>
<dbReference type="InterPro" id="IPR027417">
    <property type="entry name" value="P-loop_NTPase"/>
</dbReference>
<protein>
    <recommendedName>
        <fullName evidence="3">DNA helicase</fullName>
        <ecNumber evidence="3">3.6.4.12</ecNumber>
    </recommendedName>
</protein>
<dbReference type="InterPro" id="IPR050534">
    <property type="entry name" value="Coronavir_polyprotein_1ab"/>
</dbReference>
<evidence type="ECO:0000313" key="9">
    <source>
        <dbReference type="Proteomes" id="UP000288805"/>
    </source>
</evidence>
<proteinExistence type="predicted"/>
<dbReference type="PANTHER" id="PTHR43788">
    <property type="entry name" value="DNA2/NAM7 HELICASE FAMILY MEMBER"/>
    <property type="match status" value="1"/>
</dbReference>
<dbReference type="GO" id="GO:0003723">
    <property type="term" value="F:RNA binding"/>
    <property type="evidence" value="ECO:0007669"/>
    <property type="project" value="InterPro"/>
</dbReference>
<keyword evidence="8" id="KW-0238">DNA-binding</keyword>
<comment type="caution">
    <text evidence="8">The sequence shown here is derived from an EMBL/GenBank/DDBJ whole genome shotgun (WGS) entry which is preliminary data.</text>
</comment>
<keyword evidence="5" id="KW-0539">Nucleus</keyword>
<dbReference type="Pfam" id="PF13086">
    <property type="entry name" value="AAA_11"/>
    <property type="match status" value="1"/>
</dbReference>
<keyword evidence="4" id="KW-0963">Cytoplasm</keyword>
<dbReference type="Gene3D" id="3.40.50.300">
    <property type="entry name" value="P-loop containing nucleotide triphosphate hydrolases"/>
    <property type="match status" value="1"/>
</dbReference>
<dbReference type="GO" id="GO:0005737">
    <property type="term" value="C:cytoplasm"/>
    <property type="evidence" value="ECO:0007669"/>
    <property type="project" value="UniProtKB-SubCell"/>
</dbReference>
<name>A0A438C051_VITVI</name>
<accession>A0A438C051</accession>
<feature type="domain" description="Helicase SMUBP-2/HCS1 1B" evidence="7">
    <location>
        <begin position="50"/>
        <end position="132"/>
    </location>
</feature>
<dbReference type="AlphaFoldDB" id="A0A438C051"/>
<comment type="subcellular location">
    <subcellularLocation>
        <location evidence="2">Cytoplasm</location>
    </subcellularLocation>
    <subcellularLocation>
        <location evidence="1">Nucleus</location>
    </subcellularLocation>
</comment>
<dbReference type="Pfam" id="PF21138">
    <property type="entry name" value="SMUBP-2_HCS1_1B"/>
    <property type="match status" value="1"/>
</dbReference>
<dbReference type="GO" id="GO:0005634">
    <property type="term" value="C:nucleus"/>
    <property type="evidence" value="ECO:0007669"/>
    <property type="project" value="UniProtKB-SubCell"/>
</dbReference>